<reference evidence="2" key="1">
    <citation type="submission" date="2022-11" db="UniProtKB">
        <authorList>
            <consortium name="WormBaseParasite"/>
        </authorList>
    </citation>
    <scope>IDENTIFICATION</scope>
</reference>
<evidence type="ECO:0000313" key="1">
    <source>
        <dbReference type="Proteomes" id="UP000887580"/>
    </source>
</evidence>
<dbReference type="WBParaSite" id="PS1159_v2.g1659.t1">
    <property type="protein sequence ID" value="PS1159_v2.g1659.t1"/>
    <property type="gene ID" value="PS1159_v2.g1659"/>
</dbReference>
<protein>
    <submittedName>
        <fullName evidence="2">Uncharacterized protein</fullName>
    </submittedName>
</protein>
<proteinExistence type="predicted"/>
<dbReference type="Proteomes" id="UP000887580">
    <property type="component" value="Unplaced"/>
</dbReference>
<name>A0AC35FGP3_9BILA</name>
<sequence>MNSFKLLVVSILLLLGSFAQRFERHSINATQNGYTNGNTEMDNLDALSSDEEMYVQDGENVKFVGDSGKVGLEMVYNQLKFHFRSDGCMGKTVIVCYDCENTDETLRGDCDLNQCDFRA</sequence>
<evidence type="ECO:0000313" key="2">
    <source>
        <dbReference type="WBParaSite" id="PS1159_v2.g1659.t1"/>
    </source>
</evidence>
<organism evidence="1 2">
    <name type="scientific">Panagrolaimus sp. PS1159</name>
    <dbReference type="NCBI Taxonomy" id="55785"/>
    <lineage>
        <taxon>Eukaryota</taxon>
        <taxon>Metazoa</taxon>
        <taxon>Ecdysozoa</taxon>
        <taxon>Nematoda</taxon>
        <taxon>Chromadorea</taxon>
        <taxon>Rhabditida</taxon>
        <taxon>Tylenchina</taxon>
        <taxon>Panagrolaimomorpha</taxon>
        <taxon>Panagrolaimoidea</taxon>
        <taxon>Panagrolaimidae</taxon>
        <taxon>Panagrolaimus</taxon>
    </lineage>
</organism>
<accession>A0AC35FGP3</accession>